<comment type="subcellular location">
    <subcellularLocation>
        <location evidence="1">Membrane</location>
        <topology evidence="1">Multi-pass membrane protein</topology>
    </subcellularLocation>
</comment>
<organism evidence="18 19">
    <name type="scientific">Psychrobacter pasteurii</name>
    <dbReference type="NCBI Taxonomy" id="1945520"/>
    <lineage>
        <taxon>Bacteria</taxon>
        <taxon>Pseudomonadati</taxon>
        <taxon>Pseudomonadota</taxon>
        <taxon>Gammaproteobacteria</taxon>
        <taxon>Moraxellales</taxon>
        <taxon>Moraxellaceae</taxon>
        <taxon>Psychrobacter</taxon>
    </lineage>
</organism>
<evidence type="ECO:0000256" key="13">
    <source>
        <dbReference type="ARBA" id="ARBA00023264"/>
    </source>
</evidence>
<feature type="transmembrane region" description="Helical" evidence="17">
    <location>
        <begin position="83"/>
        <end position="104"/>
    </location>
</feature>
<dbReference type="GO" id="GO:0046474">
    <property type="term" value="P:glycerophospholipid biosynthetic process"/>
    <property type="evidence" value="ECO:0007669"/>
    <property type="project" value="TreeGrafter"/>
</dbReference>
<dbReference type="NCBIfam" id="TIGR00560">
    <property type="entry name" value="pgsA"/>
    <property type="match status" value="1"/>
</dbReference>
<evidence type="ECO:0000313" key="19">
    <source>
        <dbReference type="Proteomes" id="UP000188169"/>
    </source>
</evidence>
<evidence type="ECO:0000256" key="2">
    <source>
        <dbReference type="ARBA" id="ARBA00005042"/>
    </source>
</evidence>
<keyword evidence="7 16" id="KW-0808">Transferase</keyword>
<dbReference type="InterPro" id="IPR043130">
    <property type="entry name" value="CDP-OH_PTrfase_TM_dom"/>
</dbReference>
<dbReference type="GO" id="GO:0016020">
    <property type="term" value="C:membrane"/>
    <property type="evidence" value="ECO:0007669"/>
    <property type="project" value="UniProtKB-SubCell"/>
</dbReference>
<evidence type="ECO:0000256" key="1">
    <source>
        <dbReference type="ARBA" id="ARBA00004141"/>
    </source>
</evidence>
<feature type="transmembrane region" description="Helical" evidence="17">
    <location>
        <begin position="38"/>
        <end position="62"/>
    </location>
</feature>
<evidence type="ECO:0000256" key="16">
    <source>
        <dbReference type="RuleBase" id="RU003750"/>
    </source>
</evidence>
<dbReference type="Gene3D" id="1.20.120.1760">
    <property type="match status" value="1"/>
</dbReference>
<dbReference type="InterPro" id="IPR000462">
    <property type="entry name" value="CDP-OH_P_trans"/>
</dbReference>
<accession>A0A1R4EI17</accession>
<evidence type="ECO:0000256" key="14">
    <source>
        <dbReference type="ARBA" id="ARBA00048586"/>
    </source>
</evidence>
<dbReference type="InterPro" id="IPR004570">
    <property type="entry name" value="Phosphatidylglycerol_P_synth"/>
</dbReference>
<evidence type="ECO:0000256" key="6">
    <source>
        <dbReference type="ARBA" id="ARBA00022516"/>
    </source>
</evidence>
<protein>
    <recommendedName>
        <fullName evidence="5 15">CDP-diacylglycerol--glycerol-3-phosphate 3-phosphatidyltransferase</fullName>
        <ecNumber evidence="4 15">2.7.8.5</ecNumber>
    </recommendedName>
</protein>
<name>A0A1R4EI17_9GAMM</name>
<dbReference type="PIRSF" id="PIRSF000847">
    <property type="entry name" value="Phos_ph_gly_syn"/>
    <property type="match status" value="1"/>
</dbReference>
<dbReference type="GO" id="GO:0008444">
    <property type="term" value="F:CDP-diacylglycerol-glycerol-3-phosphate 3-phosphatidyltransferase activity"/>
    <property type="evidence" value="ECO:0007669"/>
    <property type="project" value="UniProtKB-UniRule"/>
</dbReference>
<dbReference type="Proteomes" id="UP000188169">
    <property type="component" value="Unassembled WGS sequence"/>
</dbReference>
<dbReference type="AlphaFoldDB" id="A0A1R4EI17"/>
<keyword evidence="6" id="KW-0444">Lipid biosynthesis</keyword>
<dbReference type="InterPro" id="IPR050324">
    <property type="entry name" value="CDP-alcohol_PTase-I"/>
</dbReference>
<feature type="transmembrane region" description="Helical" evidence="17">
    <location>
        <begin position="202"/>
        <end position="222"/>
    </location>
</feature>
<evidence type="ECO:0000256" key="3">
    <source>
        <dbReference type="ARBA" id="ARBA00010441"/>
    </source>
</evidence>
<keyword evidence="9 17" id="KW-1133">Transmembrane helix</keyword>
<evidence type="ECO:0000256" key="4">
    <source>
        <dbReference type="ARBA" id="ARBA00013170"/>
    </source>
</evidence>
<keyword evidence="11 17" id="KW-0472">Membrane</keyword>
<evidence type="ECO:0000256" key="12">
    <source>
        <dbReference type="ARBA" id="ARBA00023209"/>
    </source>
</evidence>
<reference evidence="19" key="1">
    <citation type="submission" date="2017-02" db="EMBL/GenBank/DDBJ databases">
        <authorList>
            <person name="Mornico D."/>
        </authorList>
    </citation>
    <scope>NUCLEOTIDE SEQUENCE [LARGE SCALE GENOMIC DNA]</scope>
</reference>
<evidence type="ECO:0000256" key="8">
    <source>
        <dbReference type="ARBA" id="ARBA00022692"/>
    </source>
</evidence>
<dbReference type="Pfam" id="PF01066">
    <property type="entry name" value="CDP-OH_P_transf"/>
    <property type="match status" value="1"/>
</dbReference>
<feature type="transmembrane region" description="Helical" evidence="17">
    <location>
        <begin position="171"/>
        <end position="196"/>
    </location>
</feature>
<evidence type="ECO:0000256" key="15">
    <source>
        <dbReference type="NCBIfam" id="TIGR00560"/>
    </source>
</evidence>
<evidence type="ECO:0000256" key="7">
    <source>
        <dbReference type="ARBA" id="ARBA00022679"/>
    </source>
</evidence>
<dbReference type="PANTHER" id="PTHR14269:SF62">
    <property type="entry name" value="CDP-DIACYLGLYCEROL--GLYCEROL-3-PHOSPHATE 3-PHOSPHATIDYLTRANSFERASE 1, CHLOROPLASTIC"/>
    <property type="match status" value="1"/>
</dbReference>
<keyword evidence="19" id="KW-1185">Reference proteome</keyword>
<feature type="transmembrane region" description="Helical" evidence="17">
    <location>
        <begin position="124"/>
        <end position="150"/>
    </location>
</feature>
<evidence type="ECO:0000256" key="17">
    <source>
        <dbReference type="SAM" id="Phobius"/>
    </source>
</evidence>
<comment type="pathway">
    <text evidence="2">Phospholipid metabolism; phosphatidylglycerol biosynthesis; phosphatidylglycerol from CDP-diacylglycerol: step 1/2.</text>
</comment>
<sequence>MSNSDISNSDLIMTQSSLQPNKETSIFNLPNNLTMARIAMIPLFVAIAYWPPALGIGVPMISDNAIANIGMNMDAFSDSMFRHLLLTLLFILAAITDWLDGYLARKMNIVSAFGRFLDPVADKLMVAAALIVLVQWHPNIIMSIAAIVIISREIAVSALREWMAELGARTSVAVSYVGKLKTTFQMVAITVLLLNIESLQTIGYILMVAAVVLTLWSMMIYMRAAWPYLKQN</sequence>
<evidence type="ECO:0000256" key="5">
    <source>
        <dbReference type="ARBA" id="ARBA00014944"/>
    </source>
</evidence>
<dbReference type="InterPro" id="IPR048254">
    <property type="entry name" value="CDP_ALCOHOL_P_TRANSF_CS"/>
</dbReference>
<comment type="catalytic activity">
    <reaction evidence="14">
        <text>a CDP-1,2-diacyl-sn-glycerol + sn-glycerol 3-phosphate = a 1,2-diacyl-sn-glycero-3-phospho-(1'-sn-glycero-3'-phosphate) + CMP + H(+)</text>
        <dbReference type="Rhea" id="RHEA:12593"/>
        <dbReference type="ChEBI" id="CHEBI:15378"/>
        <dbReference type="ChEBI" id="CHEBI:57597"/>
        <dbReference type="ChEBI" id="CHEBI:58332"/>
        <dbReference type="ChEBI" id="CHEBI:60110"/>
        <dbReference type="ChEBI" id="CHEBI:60377"/>
        <dbReference type="EC" id="2.7.8.5"/>
    </reaction>
</comment>
<keyword evidence="8 17" id="KW-0812">Transmembrane</keyword>
<keyword evidence="13" id="KW-1208">Phospholipid metabolism</keyword>
<evidence type="ECO:0000313" key="18">
    <source>
        <dbReference type="EMBL" id="SJM38177.1"/>
    </source>
</evidence>
<dbReference type="EC" id="2.7.8.5" evidence="4 15"/>
<keyword evidence="12" id="KW-0594">Phospholipid biosynthesis</keyword>
<dbReference type="EMBL" id="FUGD01000128">
    <property type="protein sequence ID" value="SJM38177.1"/>
    <property type="molecule type" value="Genomic_DNA"/>
</dbReference>
<keyword evidence="10" id="KW-0443">Lipid metabolism</keyword>
<dbReference type="PANTHER" id="PTHR14269">
    <property type="entry name" value="CDP-DIACYLGLYCEROL--GLYCEROL-3-PHOSPHATE 3-PHOSPHATIDYLTRANSFERASE-RELATED"/>
    <property type="match status" value="1"/>
</dbReference>
<evidence type="ECO:0000256" key="11">
    <source>
        <dbReference type="ARBA" id="ARBA00023136"/>
    </source>
</evidence>
<dbReference type="PROSITE" id="PS00379">
    <property type="entry name" value="CDP_ALCOHOL_P_TRANSF"/>
    <property type="match status" value="1"/>
</dbReference>
<evidence type="ECO:0000256" key="9">
    <source>
        <dbReference type="ARBA" id="ARBA00022989"/>
    </source>
</evidence>
<evidence type="ECO:0000256" key="10">
    <source>
        <dbReference type="ARBA" id="ARBA00023098"/>
    </source>
</evidence>
<dbReference type="STRING" id="1945520.A1019T_02167"/>
<comment type="similarity">
    <text evidence="3 16">Belongs to the CDP-alcohol phosphatidyltransferase class-I family.</text>
</comment>
<gene>
    <name evidence="18" type="primary">pgsA</name>
    <name evidence="18" type="ORF">A1019T_02167</name>
</gene>
<proteinExistence type="inferred from homology"/>